<dbReference type="InterPro" id="IPR000671">
    <property type="entry name" value="Peptidase_A31"/>
</dbReference>
<dbReference type="OrthoDB" id="9808862at2"/>
<dbReference type="EMBL" id="VWXX01000038">
    <property type="protein sequence ID" value="KAA6182976.1"/>
    <property type="molecule type" value="Genomic_DNA"/>
</dbReference>
<dbReference type="PANTHER" id="PTHR30302:SF5">
    <property type="entry name" value="SLR1876 PROTEIN"/>
    <property type="match status" value="1"/>
</dbReference>
<keyword evidence="1" id="KW-0645">Protease</keyword>
<gene>
    <name evidence="1" type="ORF">F2Q65_16770</name>
</gene>
<dbReference type="Proteomes" id="UP000322981">
    <property type="component" value="Unassembled WGS sequence"/>
</dbReference>
<dbReference type="PANTHER" id="PTHR30302">
    <property type="entry name" value="HYDROGENASE 1 MATURATION PROTEASE"/>
    <property type="match status" value="1"/>
</dbReference>
<sequence length="156" mass="16562">MTSRRALIIGYGSPIRGDDAIGPLAADRLASLKEAGRLPDSVDIQSRHILTAELVEDMQGADLALFLDASADTAPGEVRCRPLTPDATALSTMAHFHDPRELLAWCQALYGKAPEAWLISAGGAEWGYASYQLSATAQAALEPMIGQVLEKIGVTT</sequence>
<reference evidence="1 2" key="1">
    <citation type="submission" date="2019-09" db="EMBL/GenBank/DDBJ databases">
        <title>Whole-genome sequence of the purple sulfur bacterium Thiohalocapsa marina DSM 19078.</title>
        <authorList>
            <person name="Kyndt J.A."/>
            <person name="Meyer T.E."/>
        </authorList>
    </citation>
    <scope>NUCLEOTIDE SEQUENCE [LARGE SCALE GENOMIC DNA]</scope>
    <source>
        <strain evidence="1 2">DSM 19078</strain>
    </source>
</reference>
<protein>
    <submittedName>
        <fullName evidence="1">Hydrogenase maturation protease</fullName>
    </submittedName>
</protein>
<comment type="caution">
    <text evidence="1">The sequence shown here is derived from an EMBL/GenBank/DDBJ whole genome shotgun (WGS) entry which is preliminary data.</text>
</comment>
<accession>A0A5M8FGT8</accession>
<keyword evidence="1" id="KW-0378">Hydrolase</keyword>
<dbReference type="GO" id="GO:0004175">
    <property type="term" value="F:endopeptidase activity"/>
    <property type="evidence" value="ECO:0007669"/>
    <property type="project" value="TreeGrafter"/>
</dbReference>
<proteinExistence type="predicted"/>
<dbReference type="InterPro" id="IPR023430">
    <property type="entry name" value="Pept_HybD-like_dom_sf"/>
</dbReference>
<evidence type="ECO:0000313" key="1">
    <source>
        <dbReference type="EMBL" id="KAA6182976.1"/>
    </source>
</evidence>
<dbReference type="AlphaFoldDB" id="A0A5M8FGT8"/>
<name>A0A5M8FGT8_9GAMM</name>
<dbReference type="SUPFAM" id="SSF53163">
    <property type="entry name" value="HybD-like"/>
    <property type="match status" value="1"/>
</dbReference>
<keyword evidence="2" id="KW-1185">Reference proteome</keyword>
<dbReference type="Gene3D" id="3.40.50.1450">
    <property type="entry name" value="HybD-like"/>
    <property type="match status" value="1"/>
</dbReference>
<dbReference type="RefSeq" id="WP_150094557.1">
    <property type="nucleotide sequence ID" value="NZ_JBFUOH010000078.1"/>
</dbReference>
<organism evidence="1 2">
    <name type="scientific">Thiohalocapsa marina</name>
    <dbReference type="NCBI Taxonomy" id="424902"/>
    <lineage>
        <taxon>Bacteria</taxon>
        <taxon>Pseudomonadati</taxon>
        <taxon>Pseudomonadota</taxon>
        <taxon>Gammaproteobacteria</taxon>
        <taxon>Chromatiales</taxon>
        <taxon>Chromatiaceae</taxon>
        <taxon>Thiohalocapsa</taxon>
    </lineage>
</organism>
<dbReference type="GO" id="GO:0016485">
    <property type="term" value="P:protein processing"/>
    <property type="evidence" value="ECO:0007669"/>
    <property type="project" value="TreeGrafter"/>
</dbReference>
<dbReference type="NCBIfam" id="TIGR00072">
    <property type="entry name" value="hydrog_prot"/>
    <property type="match status" value="1"/>
</dbReference>
<dbReference type="GO" id="GO:0008047">
    <property type="term" value="F:enzyme activator activity"/>
    <property type="evidence" value="ECO:0007669"/>
    <property type="project" value="InterPro"/>
</dbReference>
<evidence type="ECO:0000313" key="2">
    <source>
        <dbReference type="Proteomes" id="UP000322981"/>
    </source>
</evidence>